<sequence>MSGAGACISHSHRQNIARIVSSLRPVRPHTPFYHLAAHRLPTLWVLYRGLLRAAPSSIVRSHVRELFRIYRHLTSPFLTRIQLEKGHRWLDVFNKAKQGDEHLCTVLERFGRLISARRDHHRIRRIVNDSLSWQHRLLNRPIVSGALFKPSIHNGPLPRLKPQPDHISGMIHKRRIARKKRVDRQRVLFSQVQDLQVEAQFENSLATQGAHFRHFFSGEFLATWQAPLNSHLIELQKGFERDTARAARPTPPDLLHQLKDARREKIANKTRERAREARGEVLTATRNRSRLGFPAHVLARWTPEERKVNLLARRSVGVAGYIGQVKRDLGYKVPPEEDLVDDVTRKRLDALAESIRRVGQSRRNREAQAERIVQGQFQAPATA</sequence>
<proteinExistence type="predicted"/>
<keyword evidence="2" id="KW-1185">Reference proteome</keyword>
<dbReference type="AlphaFoldDB" id="A0AAD4LSY1"/>
<comment type="caution">
    <text evidence="1">The sequence shown here is derived from an EMBL/GenBank/DDBJ whole genome shotgun (WGS) entry which is preliminary data.</text>
</comment>
<evidence type="ECO:0000313" key="2">
    <source>
        <dbReference type="Proteomes" id="UP001203297"/>
    </source>
</evidence>
<accession>A0AAD4LSY1</accession>
<gene>
    <name evidence="1" type="ORF">B0F90DRAFT_1803704</name>
</gene>
<evidence type="ECO:0000313" key="1">
    <source>
        <dbReference type="EMBL" id="KAI0288288.1"/>
    </source>
</evidence>
<dbReference type="EMBL" id="WTXG01000490">
    <property type="protein sequence ID" value="KAI0288288.1"/>
    <property type="molecule type" value="Genomic_DNA"/>
</dbReference>
<dbReference type="Proteomes" id="UP001203297">
    <property type="component" value="Unassembled WGS sequence"/>
</dbReference>
<reference evidence="1" key="1">
    <citation type="journal article" date="2022" name="New Phytol.">
        <title>Evolutionary transition to the ectomycorrhizal habit in the genomes of a hyperdiverse lineage of mushroom-forming fungi.</title>
        <authorList>
            <person name="Looney B."/>
            <person name="Miyauchi S."/>
            <person name="Morin E."/>
            <person name="Drula E."/>
            <person name="Courty P.E."/>
            <person name="Kohler A."/>
            <person name="Kuo A."/>
            <person name="LaButti K."/>
            <person name="Pangilinan J."/>
            <person name="Lipzen A."/>
            <person name="Riley R."/>
            <person name="Andreopoulos W."/>
            <person name="He G."/>
            <person name="Johnson J."/>
            <person name="Nolan M."/>
            <person name="Tritt A."/>
            <person name="Barry K.W."/>
            <person name="Grigoriev I.V."/>
            <person name="Nagy L.G."/>
            <person name="Hibbett D."/>
            <person name="Henrissat B."/>
            <person name="Matheny P.B."/>
            <person name="Labbe J."/>
            <person name="Martin F.M."/>
        </authorList>
    </citation>
    <scope>NUCLEOTIDE SEQUENCE</scope>
    <source>
        <strain evidence="1">BPL690</strain>
    </source>
</reference>
<protein>
    <submittedName>
        <fullName evidence="1">Uncharacterized protein</fullName>
    </submittedName>
</protein>
<organism evidence="1 2">
    <name type="scientific">Multifurca ochricompacta</name>
    <dbReference type="NCBI Taxonomy" id="376703"/>
    <lineage>
        <taxon>Eukaryota</taxon>
        <taxon>Fungi</taxon>
        <taxon>Dikarya</taxon>
        <taxon>Basidiomycota</taxon>
        <taxon>Agaricomycotina</taxon>
        <taxon>Agaricomycetes</taxon>
        <taxon>Russulales</taxon>
        <taxon>Russulaceae</taxon>
        <taxon>Multifurca</taxon>
    </lineage>
</organism>
<name>A0AAD4LSY1_9AGAM</name>